<dbReference type="Proteomes" id="UP000188268">
    <property type="component" value="Unassembled WGS sequence"/>
</dbReference>
<evidence type="ECO:0000313" key="2">
    <source>
        <dbReference type="Proteomes" id="UP000188268"/>
    </source>
</evidence>
<accession>A0A1R3HN67</accession>
<comment type="caution">
    <text evidence="1">The sequence shown here is derived from an EMBL/GenBank/DDBJ whole genome shotgun (WGS) entry which is preliminary data.</text>
</comment>
<reference evidence="1 2" key="1">
    <citation type="submission" date="2013-09" db="EMBL/GenBank/DDBJ databases">
        <title>Corchorus capsularis genome sequencing.</title>
        <authorList>
            <person name="Alam M."/>
            <person name="Haque M.S."/>
            <person name="Islam M.S."/>
            <person name="Emdad E.M."/>
            <person name="Islam M.M."/>
            <person name="Ahmed B."/>
            <person name="Halim A."/>
            <person name="Hossen Q.M.M."/>
            <person name="Hossain M.Z."/>
            <person name="Ahmed R."/>
            <person name="Khan M.M."/>
            <person name="Islam R."/>
            <person name="Rashid M.M."/>
            <person name="Khan S.A."/>
            <person name="Rahman M.S."/>
            <person name="Alam M."/>
        </authorList>
    </citation>
    <scope>NUCLEOTIDE SEQUENCE [LARGE SCALE GENOMIC DNA]</scope>
    <source>
        <strain evidence="2">cv. CVL-1</strain>
        <tissue evidence="1">Whole seedling</tissue>
    </source>
</reference>
<protein>
    <submittedName>
        <fullName evidence="1">Uncharacterized protein</fullName>
    </submittedName>
</protein>
<dbReference type="Gramene" id="OMO71764">
    <property type="protein sequence ID" value="OMO71764"/>
    <property type="gene ID" value="CCACVL1_18080"/>
</dbReference>
<name>A0A1R3HN67_COCAP</name>
<keyword evidence="2" id="KW-1185">Reference proteome</keyword>
<sequence length="36" mass="3864">MAIAWYAKASSMEAFVSVSVSSYPLVVLTQDELKAA</sequence>
<gene>
    <name evidence="1" type="ORF">CCACVL1_18080</name>
</gene>
<evidence type="ECO:0000313" key="1">
    <source>
        <dbReference type="EMBL" id="OMO71764.1"/>
    </source>
</evidence>
<dbReference type="AlphaFoldDB" id="A0A1R3HN67"/>
<organism evidence="1 2">
    <name type="scientific">Corchorus capsularis</name>
    <name type="common">Jute</name>
    <dbReference type="NCBI Taxonomy" id="210143"/>
    <lineage>
        <taxon>Eukaryota</taxon>
        <taxon>Viridiplantae</taxon>
        <taxon>Streptophyta</taxon>
        <taxon>Embryophyta</taxon>
        <taxon>Tracheophyta</taxon>
        <taxon>Spermatophyta</taxon>
        <taxon>Magnoliopsida</taxon>
        <taxon>eudicotyledons</taxon>
        <taxon>Gunneridae</taxon>
        <taxon>Pentapetalae</taxon>
        <taxon>rosids</taxon>
        <taxon>malvids</taxon>
        <taxon>Malvales</taxon>
        <taxon>Malvaceae</taxon>
        <taxon>Grewioideae</taxon>
        <taxon>Apeibeae</taxon>
        <taxon>Corchorus</taxon>
    </lineage>
</organism>
<dbReference type="EMBL" id="AWWV01011545">
    <property type="protein sequence ID" value="OMO71764.1"/>
    <property type="molecule type" value="Genomic_DNA"/>
</dbReference>
<proteinExistence type="predicted"/>